<keyword evidence="7 8" id="KW-0862">Zinc</keyword>
<dbReference type="NCBIfam" id="TIGR00043">
    <property type="entry name" value="rRNA maturation RNase YbeY"/>
    <property type="match status" value="1"/>
</dbReference>
<comment type="subcellular location">
    <subcellularLocation>
        <location evidence="8">Cytoplasm</location>
    </subcellularLocation>
</comment>
<dbReference type="PANTHER" id="PTHR46986">
    <property type="entry name" value="ENDORIBONUCLEASE YBEY, CHLOROPLASTIC"/>
    <property type="match status" value="1"/>
</dbReference>
<dbReference type="EMBL" id="AP014546">
    <property type="protein sequence ID" value="BBB28488.1"/>
    <property type="molecule type" value="Genomic_DNA"/>
</dbReference>
<protein>
    <recommendedName>
        <fullName evidence="8">Endoribonuclease YbeY</fullName>
        <ecNumber evidence="8">3.1.-.-</ecNumber>
    </recommendedName>
</protein>
<dbReference type="InterPro" id="IPR023091">
    <property type="entry name" value="MetalPrtase_cat_dom_sf_prd"/>
</dbReference>
<dbReference type="SUPFAM" id="SSF55486">
    <property type="entry name" value="Metalloproteases ('zincins'), catalytic domain"/>
    <property type="match status" value="1"/>
</dbReference>
<dbReference type="GO" id="GO:0004521">
    <property type="term" value="F:RNA endonuclease activity"/>
    <property type="evidence" value="ECO:0007669"/>
    <property type="project" value="UniProtKB-UniRule"/>
</dbReference>
<dbReference type="InterPro" id="IPR020549">
    <property type="entry name" value="YbeY_CS"/>
</dbReference>
<gene>
    <name evidence="8 9" type="primary">ybeY</name>
    <name evidence="9" type="ORF">NEJAP_0531</name>
</gene>
<dbReference type="KEGG" id="njp:NEJAP_0531"/>
<dbReference type="InterPro" id="IPR002036">
    <property type="entry name" value="YbeY"/>
</dbReference>
<organism evidence="9 10">
    <name type="scientific">Neptunomonas japonica JAMM 1380</name>
    <dbReference type="NCBI Taxonomy" id="1441457"/>
    <lineage>
        <taxon>Bacteria</taxon>
        <taxon>Pseudomonadati</taxon>
        <taxon>Pseudomonadota</taxon>
        <taxon>Gammaproteobacteria</taxon>
        <taxon>Oceanospirillales</taxon>
        <taxon>Oceanospirillaceae</taxon>
        <taxon>Neptunomonas</taxon>
    </lineage>
</organism>
<comment type="cofactor">
    <cofactor evidence="8">
        <name>Zn(2+)</name>
        <dbReference type="ChEBI" id="CHEBI:29105"/>
    </cofactor>
    <text evidence="8">Binds 1 zinc ion.</text>
</comment>
<evidence type="ECO:0000313" key="10">
    <source>
        <dbReference type="Proteomes" id="UP000595332"/>
    </source>
</evidence>
<feature type="binding site" evidence="8">
    <location>
        <position position="124"/>
    </location>
    <ligand>
        <name>Zn(2+)</name>
        <dbReference type="ChEBI" id="CHEBI:29105"/>
        <note>catalytic</note>
    </ligand>
</feature>
<sequence length="154" mass="17290">MNYDVDIQRDVDNTELILPSDEDFQLWVTLALTGRKSRGEICIRLVEPTESQQLNNDYRGKDAPTNVLSFPFDGPEGIPMDLLGDLAICADIVTKEAQEQNKPIHNHWAHMVIHGTLHLIGFDHINDSDAEQMETLEVALLASINIPDPYQQGV</sequence>
<keyword evidence="5 8" id="KW-0255">Endonuclease</keyword>
<feature type="binding site" evidence="8">
    <location>
        <position position="114"/>
    </location>
    <ligand>
        <name>Zn(2+)</name>
        <dbReference type="ChEBI" id="CHEBI:29105"/>
        <note>catalytic</note>
    </ligand>
</feature>
<dbReference type="AlphaFoldDB" id="A0A7R6P724"/>
<dbReference type="GO" id="GO:0008270">
    <property type="term" value="F:zinc ion binding"/>
    <property type="evidence" value="ECO:0007669"/>
    <property type="project" value="UniProtKB-UniRule"/>
</dbReference>
<evidence type="ECO:0000256" key="5">
    <source>
        <dbReference type="ARBA" id="ARBA00022759"/>
    </source>
</evidence>
<dbReference type="PROSITE" id="PS01306">
    <property type="entry name" value="UPF0054"/>
    <property type="match status" value="1"/>
</dbReference>
<feature type="binding site" evidence="8">
    <location>
        <position position="118"/>
    </location>
    <ligand>
        <name>Zn(2+)</name>
        <dbReference type="ChEBI" id="CHEBI:29105"/>
        <note>catalytic</note>
    </ligand>
</feature>
<keyword evidence="6 8" id="KW-0378">Hydrolase</keyword>
<keyword evidence="8" id="KW-0963">Cytoplasm</keyword>
<evidence type="ECO:0000256" key="4">
    <source>
        <dbReference type="ARBA" id="ARBA00022723"/>
    </source>
</evidence>
<evidence type="ECO:0000256" key="8">
    <source>
        <dbReference type="HAMAP-Rule" id="MF_00009"/>
    </source>
</evidence>
<name>A0A7R6P724_9GAMM</name>
<proteinExistence type="inferred from homology"/>
<dbReference type="Proteomes" id="UP000595332">
    <property type="component" value="Chromosome"/>
</dbReference>
<keyword evidence="8" id="KW-0698">rRNA processing</keyword>
<keyword evidence="4 8" id="KW-0479">Metal-binding</keyword>
<evidence type="ECO:0000256" key="2">
    <source>
        <dbReference type="ARBA" id="ARBA00022517"/>
    </source>
</evidence>
<keyword evidence="2 8" id="KW-0690">Ribosome biogenesis</keyword>
<keyword evidence="10" id="KW-1185">Reference proteome</keyword>
<dbReference type="GO" id="GO:0005737">
    <property type="term" value="C:cytoplasm"/>
    <property type="evidence" value="ECO:0007669"/>
    <property type="project" value="UniProtKB-SubCell"/>
</dbReference>
<reference evidence="9 10" key="1">
    <citation type="journal article" date="2008" name="Int. J. Syst. Evol. Microbiol.">
        <title>Neptunomonas japonica sp. nov., an Osedax japonicus symbiont-like bacterium isolated from sediment adjacent to sperm whale carcasses off Kagoshima, Japan.</title>
        <authorList>
            <person name="Miyazaki M."/>
            <person name="Nogi Y."/>
            <person name="Fujiwara Y."/>
            <person name="Kawato M."/>
            <person name="Kubokawa K."/>
            <person name="Horikoshi K."/>
        </authorList>
    </citation>
    <scope>NUCLEOTIDE SEQUENCE [LARGE SCALE GENOMIC DNA]</scope>
    <source>
        <strain evidence="9 10">JAMM 1380</strain>
    </source>
</reference>
<dbReference type="RefSeq" id="WP_201349182.1">
    <property type="nucleotide sequence ID" value="NZ_AP014546.1"/>
</dbReference>
<evidence type="ECO:0000256" key="7">
    <source>
        <dbReference type="ARBA" id="ARBA00022833"/>
    </source>
</evidence>
<dbReference type="GO" id="GO:0004222">
    <property type="term" value="F:metalloendopeptidase activity"/>
    <property type="evidence" value="ECO:0007669"/>
    <property type="project" value="InterPro"/>
</dbReference>
<dbReference type="GO" id="GO:0006364">
    <property type="term" value="P:rRNA processing"/>
    <property type="evidence" value="ECO:0007669"/>
    <property type="project" value="UniProtKB-UniRule"/>
</dbReference>
<dbReference type="HAMAP" id="MF_00009">
    <property type="entry name" value="Endoribonucl_YbeY"/>
    <property type="match status" value="1"/>
</dbReference>
<evidence type="ECO:0000313" key="9">
    <source>
        <dbReference type="EMBL" id="BBB28488.1"/>
    </source>
</evidence>
<dbReference type="Gene3D" id="3.40.390.30">
    <property type="entry name" value="Metalloproteases ('zincins'), catalytic domain"/>
    <property type="match status" value="1"/>
</dbReference>
<evidence type="ECO:0000256" key="6">
    <source>
        <dbReference type="ARBA" id="ARBA00022801"/>
    </source>
</evidence>
<evidence type="ECO:0000256" key="1">
    <source>
        <dbReference type="ARBA" id="ARBA00010875"/>
    </source>
</evidence>
<dbReference type="Pfam" id="PF02130">
    <property type="entry name" value="YbeY"/>
    <property type="match status" value="1"/>
</dbReference>
<comment type="function">
    <text evidence="8">Single strand-specific metallo-endoribonuclease involved in late-stage 70S ribosome quality control and in maturation of the 3' terminus of the 16S rRNA.</text>
</comment>
<dbReference type="PANTHER" id="PTHR46986:SF1">
    <property type="entry name" value="ENDORIBONUCLEASE YBEY, CHLOROPLASTIC"/>
    <property type="match status" value="1"/>
</dbReference>
<comment type="similarity">
    <text evidence="1 8">Belongs to the endoribonuclease YbeY family.</text>
</comment>
<accession>A0A7R6P724</accession>
<keyword evidence="3 8" id="KW-0540">Nuclease</keyword>
<dbReference type="EC" id="3.1.-.-" evidence="8"/>
<evidence type="ECO:0000256" key="3">
    <source>
        <dbReference type="ARBA" id="ARBA00022722"/>
    </source>
</evidence>